<dbReference type="RefSeq" id="WP_140453808.1">
    <property type="nucleotide sequence ID" value="NZ_VFRP01000007.1"/>
</dbReference>
<dbReference type="Proteomes" id="UP000319255">
    <property type="component" value="Unassembled WGS sequence"/>
</dbReference>
<dbReference type="InterPro" id="IPR007729">
    <property type="entry name" value="DGOK"/>
</dbReference>
<accession>A0A501WRC9</accession>
<keyword evidence="1" id="KW-0418">Kinase</keyword>
<sequence length="314" mass="33417">MVASGEWIAADWIAVYWGPTHMRAWAVGPEGRVLAEVESEAGTLSLTPDRFEPALLDCVLDWLDLTRVTDVFVCGMAGARQGWAETPYVTVPAPPRGGLPLVEPAVADDGISVHILPGMRQDDPPDVMRGEETLMAGLIAREPDFDGVVCLPGTHTKWVHISAGEVVSFATFMTGEVFGLLSTSSVLHYTMDEGGWSEPDFDAAVEESLSFPEQVARKLFGIRAEALLRGLSAAASRARLSGLLVGLEIAASKPYWLGRDIVLVGESPLAGAYARALGLSGLTPRRDDPTDLVIAGLDAARKDLIAARGRGEAG</sequence>
<keyword evidence="1" id="KW-0808">Transferase</keyword>
<comment type="caution">
    <text evidence="1">The sequence shown here is derived from an EMBL/GenBank/DDBJ whole genome shotgun (WGS) entry which is preliminary data.</text>
</comment>
<dbReference type="Pfam" id="PF05035">
    <property type="entry name" value="DGOK"/>
    <property type="match status" value="1"/>
</dbReference>
<dbReference type="GO" id="GO:0008671">
    <property type="term" value="F:2-dehydro-3-deoxygalactonokinase activity"/>
    <property type="evidence" value="ECO:0007669"/>
    <property type="project" value="InterPro"/>
</dbReference>
<dbReference type="GO" id="GO:0034194">
    <property type="term" value="P:D-galactonate catabolic process"/>
    <property type="evidence" value="ECO:0007669"/>
    <property type="project" value="InterPro"/>
</dbReference>
<proteinExistence type="predicted"/>
<dbReference type="Gene3D" id="3.30.420.300">
    <property type="entry name" value="2-keto-3-deoxy-galactonokinase, substrate binding domain"/>
    <property type="match status" value="1"/>
</dbReference>
<dbReference type="OrthoDB" id="256574at2"/>
<dbReference type="AlphaFoldDB" id="A0A501WRC9"/>
<dbReference type="InterPro" id="IPR042258">
    <property type="entry name" value="DGOK_N"/>
</dbReference>
<evidence type="ECO:0000313" key="1">
    <source>
        <dbReference type="EMBL" id="TPE51372.1"/>
    </source>
</evidence>
<dbReference type="InterPro" id="IPR042257">
    <property type="entry name" value="DGOK_C"/>
</dbReference>
<organism evidence="1 2">
    <name type="scientific">Amaricoccus solimangrovi</name>
    <dbReference type="NCBI Taxonomy" id="2589815"/>
    <lineage>
        <taxon>Bacteria</taxon>
        <taxon>Pseudomonadati</taxon>
        <taxon>Pseudomonadota</taxon>
        <taxon>Alphaproteobacteria</taxon>
        <taxon>Rhodobacterales</taxon>
        <taxon>Paracoccaceae</taxon>
        <taxon>Amaricoccus</taxon>
    </lineage>
</organism>
<evidence type="ECO:0000313" key="2">
    <source>
        <dbReference type="Proteomes" id="UP000319255"/>
    </source>
</evidence>
<name>A0A501WRC9_9RHOB</name>
<protein>
    <submittedName>
        <fullName evidence="1">2-dehydro-3-deoxygalactonokinase</fullName>
    </submittedName>
</protein>
<keyword evidence="2" id="KW-1185">Reference proteome</keyword>
<reference evidence="1 2" key="1">
    <citation type="submission" date="2019-06" db="EMBL/GenBank/DDBJ databases">
        <title>A novel bacterium of genus Amaricoccus, isolated from marine sediment.</title>
        <authorList>
            <person name="Huang H."/>
            <person name="Mo K."/>
            <person name="Hu Y."/>
        </authorList>
    </citation>
    <scope>NUCLEOTIDE SEQUENCE [LARGE SCALE GENOMIC DNA]</scope>
    <source>
        <strain evidence="1 2">HB172011</strain>
    </source>
</reference>
<gene>
    <name evidence="1" type="ORF">FJM51_09020</name>
</gene>
<dbReference type="Gene3D" id="3.30.420.310">
    <property type="entry name" value="2-keto-3-deoxy-galactonokinase, C-terminal domain"/>
    <property type="match status" value="1"/>
</dbReference>
<dbReference type="EMBL" id="VFRP01000007">
    <property type="protein sequence ID" value="TPE51372.1"/>
    <property type="molecule type" value="Genomic_DNA"/>
</dbReference>